<dbReference type="AlphaFoldDB" id="A0AB34H0U0"/>
<organism evidence="1 2">
    <name type="scientific">Eschrichtius robustus</name>
    <name type="common">California gray whale</name>
    <name type="synonym">Eschrichtius gibbosus</name>
    <dbReference type="NCBI Taxonomy" id="9764"/>
    <lineage>
        <taxon>Eukaryota</taxon>
        <taxon>Metazoa</taxon>
        <taxon>Chordata</taxon>
        <taxon>Craniata</taxon>
        <taxon>Vertebrata</taxon>
        <taxon>Euteleostomi</taxon>
        <taxon>Mammalia</taxon>
        <taxon>Eutheria</taxon>
        <taxon>Laurasiatheria</taxon>
        <taxon>Artiodactyla</taxon>
        <taxon>Whippomorpha</taxon>
        <taxon>Cetacea</taxon>
        <taxon>Mysticeti</taxon>
        <taxon>Eschrichtiidae</taxon>
        <taxon>Eschrichtius</taxon>
    </lineage>
</organism>
<gene>
    <name evidence="1" type="ORF">J1605_007608</name>
</gene>
<keyword evidence="2" id="KW-1185">Reference proteome</keyword>
<comment type="caution">
    <text evidence="1">The sequence shown here is derived from an EMBL/GenBank/DDBJ whole genome shotgun (WGS) entry which is preliminary data.</text>
</comment>
<protein>
    <submittedName>
        <fullName evidence="1">Uncharacterized protein</fullName>
    </submittedName>
</protein>
<sequence length="197" mass="20200">MSAGGAPVPPPPNPAVSFPAPRVTLPVGTDILRTYSGAFVCLEIVSGAAWARVAPRVARTGSGILPPGCLLLRGPQLPSPRRGLLLRAAPGVLPMPSAARTWATAPPPWPSRLAPVTLAPAPPLATEMVPGERAGGPAGPRTGDLERRRLFGVGVLSETPGGLARDRAGLEREPALSASPDATCHFVGWCKVEPTTG</sequence>
<dbReference type="EMBL" id="JAIQCJ010002027">
    <property type="protein sequence ID" value="KAJ8785052.1"/>
    <property type="molecule type" value="Genomic_DNA"/>
</dbReference>
<reference evidence="1 2" key="1">
    <citation type="submission" date="2022-11" db="EMBL/GenBank/DDBJ databases">
        <title>Whole genome sequence of Eschrichtius robustus ER-17-0199.</title>
        <authorList>
            <person name="Bruniche-Olsen A."/>
            <person name="Black A.N."/>
            <person name="Fields C.J."/>
            <person name="Walden K."/>
            <person name="Dewoody J.A."/>
        </authorList>
    </citation>
    <scope>NUCLEOTIDE SEQUENCE [LARGE SCALE GENOMIC DNA]</scope>
    <source>
        <strain evidence="1">ER-17-0199</strain>
        <tissue evidence="1">Blubber</tissue>
    </source>
</reference>
<dbReference type="Proteomes" id="UP001159641">
    <property type="component" value="Unassembled WGS sequence"/>
</dbReference>
<evidence type="ECO:0000313" key="2">
    <source>
        <dbReference type="Proteomes" id="UP001159641"/>
    </source>
</evidence>
<accession>A0AB34H0U0</accession>
<proteinExistence type="predicted"/>
<name>A0AB34H0U0_ESCRO</name>
<evidence type="ECO:0000313" key="1">
    <source>
        <dbReference type="EMBL" id="KAJ8785052.1"/>
    </source>
</evidence>